<reference evidence="6" key="1">
    <citation type="submission" date="2015-10" db="EMBL/GenBank/DDBJ databases">
        <title>Extensive mobilome-driven genome diversification in gut-associated Bacteroides vulgatus mpk.</title>
        <authorList>
            <person name="Beier S."/>
            <person name="Lange A."/>
            <person name="Huson D.H."/>
            <person name="Frick J.-S."/>
            <person name="Autenrieth I.B."/>
        </authorList>
    </citation>
    <scope>NUCLEOTIDE SEQUENCE [LARGE SCALE GENOMIC DNA]</scope>
    <source>
        <strain evidence="6">mpk</strain>
    </source>
</reference>
<evidence type="ECO:0000313" key="5">
    <source>
        <dbReference type="EMBL" id="ALK83388.1"/>
    </source>
</evidence>
<dbReference type="AlphaFoldDB" id="A0A0P0LGF9"/>
<keyword evidence="2" id="KW-0472">Membrane</keyword>
<keyword evidence="5" id="KW-0675">Receptor</keyword>
<reference evidence="5 6" key="2">
    <citation type="journal article" date="2016" name="Genome Biol. Evol.">
        <title>Extensive mobilome-driven genome diversification in mouse gut-associated Bacteroides vulgatus mpk.</title>
        <authorList>
            <person name="Lange A."/>
            <person name="Beier S."/>
            <person name="Steimle A."/>
            <person name="Autenrieth I.B."/>
            <person name="Huson D.H."/>
            <person name="Frick J.S."/>
        </authorList>
    </citation>
    <scope>NUCLEOTIDE SEQUENCE [LARGE SCALE GENOMIC DNA]</scope>
    <source>
        <strain evidence="6">mpk</strain>
    </source>
</reference>
<comment type="subcellular location">
    <subcellularLocation>
        <location evidence="1">Cell outer membrane</location>
    </subcellularLocation>
</comment>
<name>A0A0P0LGF9_PHOVU</name>
<keyword evidence="3" id="KW-0998">Cell outer membrane</keyword>
<dbReference type="Pfam" id="PF00593">
    <property type="entry name" value="TonB_dep_Rec_b-barrel"/>
    <property type="match status" value="1"/>
</dbReference>
<gene>
    <name evidence="5" type="ORF">BvMPK_0770</name>
</gene>
<sequence length="274" mass="32103">MSQYVHQVNESYINLPTDTWIPVSRKLKPMQSDQLAVGAYYTTGNKIYSFSIEGYYKWMKHLMDYKDNYQFLPPSTSWEDKLTQGKGRSYGVELIARKEKGKITGWAGYTLSWNDRQFTEINKGKRFPAKFDNRHKFNIIANWKIKPKLELTGSWTYATGNRLTVSFENYQAVSPQHPFPGGSLVPPYIDPGGLDYYTERNNFQLPAYHRLDLGINIYRPKKKNRMGIWNISIYNVYSYMAPVSIRKGWWYNNDCFYTLGIVPIIPSVSYTYKF</sequence>
<evidence type="ECO:0000259" key="4">
    <source>
        <dbReference type="Pfam" id="PF00593"/>
    </source>
</evidence>
<dbReference type="Gene3D" id="2.40.170.20">
    <property type="entry name" value="TonB-dependent receptor, beta-barrel domain"/>
    <property type="match status" value="1"/>
</dbReference>
<feature type="domain" description="TonB-dependent receptor-like beta-barrel" evidence="4">
    <location>
        <begin position="25"/>
        <end position="235"/>
    </location>
</feature>
<dbReference type="Proteomes" id="UP000061587">
    <property type="component" value="Chromosome"/>
</dbReference>
<accession>A0A0P0LGF9</accession>
<dbReference type="InterPro" id="IPR000531">
    <property type="entry name" value="Beta-barrel_TonB"/>
</dbReference>
<evidence type="ECO:0000256" key="1">
    <source>
        <dbReference type="ARBA" id="ARBA00004442"/>
    </source>
</evidence>
<dbReference type="PATRIC" id="fig|821.40.peg.898"/>
<dbReference type="GO" id="GO:0009279">
    <property type="term" value="C:cell outer membrane"/>
    <property type="evidence" value="ECO:0007669"/>
    <property type="project" value="UniProtKB-SubCell"/>
</dbReference>
<dbReference type="InterPro" id="IPR036942">
    <property type="entry name" value="Beta-barrel_TonB_sf"/>
</dbReference>
<dbReference type="EMBL" id="CP013020">
    <property type="protein sequence ID" value="ALK83388.1"/>
    <property type="molecule type" value="Genomic_DNA"/>
</dbReference>
<evidence type="ECO:0000256" key="2">
    <source>
        <dbReference type="ARBA" id="ARBA00023136"/>
    </source>
</evidence>
<protein>
    <submittedName>
        <fullName evidence="5">TonB-dependent receptor</fullName>
    </submittedName>
</protein>
<dbReference type="SUPFAM" id="SSF56935">
    <property type="entry name" value="Porins"/>
    <property type="match status" value="1"/>
</dbReference>
<evidence type="ECO:0000256" key="3">
    <source>
        <dbReference type="ARBA" id="ARBA00023237"/>
    </source>
</evidence>
<proteinExistence type="predicted"/>
<organism evidence="5 6">
    <name type="scientific">Phocaeicola vulgatus</name>
    <name type="common">Bacteroides vulgatus</name>
    <dbReference type="NCBI Taxonomy" id="821"/>
    <lineage>
        <taxon>Bacteria</taxon>
        <taxon>Pseudomonadati</taxon>
        <taxon>Bacteroidota</taxon>
        <taxon>Bacteroidia</taxon>
        <taxon>Bacteroidales</taxon>
        <taxon>Bacteroidaceae</taxon>
        <taxon>Phocaeicola</taxon>
    </lineage>
</organism>
<evidence type="ECO:0000313" key="6">
    <source>
        <dbReference type="Proteomes" id="UP000061587"/>
    </source>
</evidence>